<name>U1T8F0_9PSED</name>
<dbReference type="PATRIC" id="fig|1390371.3.peg.1169"/>
<dbReference type="EMBL" id="AVQG01000005">
    <property type="protein sequence ID" value="ERH60435.1"/>
    <property type="molecule type" value="Genomic_DNA"/>
</dbReference>
<accession>U1T8F0</accession>
<proteinExistence type="predicted"/>
<evidence type="ECO:0000313" key="2">
    <source>
        <dbReference type="Proteomes" id="UP000016504"/>
    </source>
</evidence>
<evidence type="ECO:0000313" key="1">
    <source>
        <dbReference type="EMBL" id="ERH60435.1"/>
    </source>
</evidence>
<protein>
    <recommendedName>
        <fullName evidence="3">ATPase</fullName>
    </recommendedName>
</protein>
<dbReference type="Proteomes" id="UP000016504">
    <property type="component" value="Unassembled WGS sequence"/>
</dbReference>
<gene>
    <name evidence="1" type="ORF">O204_19145</name>
</gene>
<reference evidence="1 2" key="1">
    <citation type="submission" date="2013-08" db="EMBL/GenBank/DDBJ databases">
        <title>Biodegradation of aromatic compounds in biofilm forming Pseudomonas isolated from sewage sludge.</title>
        <authorList>
            <person name="Qureshi A."/>
            <person name="Ghosh S."/>
            <person name="Khardenavis A.A."/>
            <person name="Kapley A."/>
            <person name="Purohit H.J."/>
        </authorList>
    </citation>
    <scope>NUCLEOTIDE SEQUENCE [LARGE SCALE GENOMIC DNA]</scope>
    <source>
        <strain evidence="1 2">EGD-AQ6</strain>
    </source>
</reference>
<dbReference type="AlphaFoldDB" id="U1T8F0"/>
<dbReference type="NCBIfam" id="NF047389">
    <property type="entry name" value="ATPase_Sll1717"/>
    <property type="match status" value="1"/>
</dbReference>
<dbReference type="InterPro" id="IPR059206">
    <property type="entry name" value="Sll1717-like"/>
</dbReference>
<sequence>MKASGQRFRTQRLDFYRDFLVITDWIDVGEVSAERDLNLTHYFFDAGVSAELVKNKKQYLLLGRKGAGKTAVFLHLLQKPATIFKDSDIVIGMSLQSYNWQAHQLLCNQLRSGGFQHRDSWRFVLCVESIRAAVSHFEQKGINVPKDIQKASKVLQKLFNGPIPTWVDLLGEKLFTLANAKLPEFGAGEEGLTVSGGEVSFEQLKDDSSLKGKLNQNIENLTNWLESSLKSLPDDIRVFLIFDRLDEAWVANFVEQSKSIISGLLHASEHVLQNFNGRIRPLVFLREDIFSTFDINDRNKLREDCSKSLRWTQEAIEKLVLARINFYAKEAGQAEIVSLHDIFHEKEMRSRTPPAKHIYNRTMGRPRDMVAFLSRSFRTAREENLVDSDTDKIQAKAIYLAEPGYSEYLYEELSDEWRNQNAHFHDYLGTLENLRYAAITTVELEEALSNKHIVSDRAGFRNIVRFLFENSIIGVTVGNSYQWRYRCFYPTQAFVDTDTIKVHPGLIKRLGLLEGSSEKAAVSNNGDGEV</sequence>
<comment type="caution">
    <text evidence="1">The sequence shown here is derived from an EMBL/GenBank/DDBJ whole genome shotgun (WGS) entry which is preliminary data.</text>
</comment>
<evidence type="ECO:0008006" key="3">
    <source>
        <dbReference type="Google" id="ProtNLM"/>
    </source>
</evidence>
<organism evidence="1 2">
    <name type="scientific">Pseudomonas simiae</name>
    <dbReference type="NCBI Taxonomy" id="321846"/>
    <lineage>
        <taxon>Bacteria</taxon>
        <taxon>Pseudomonadati</taxon>
        <taxon>Pseudomonadota</taxon>
        <taxon>Gammaproteobacteria</taxon>
        <taxon>Pseudomonadales</taxon>
        <taxon>Pseudomonadaceae</taxon>
        <taxon>Pseudomonas</taxon>
    </lineage>
</organism>